<protein>
    <submittedName>
        <fullName evidence="1">Uncharacterized protein</fullName>
    </submittedName>
</protein>
<dbReference type="Proteomes" id="UP000824881">
    <property type="component" value="Unassembled WGS sequence"/>
</dbReference>
<reference evidence="1 2" key="1">
    <citation type="journal article" date="2021" name="Appl. Environ. Microbiol.">
        <title>Genetic linkage and physical mapping for an oyster mushroom Pleurotus cornucopiae and QTL analysis for the trait cap color.</title>
        <authorList>
            <person name="Zhang Y."/>
            <person name="Gao W."/>
            <person name="Sonnenberg A."/>
            <person name="Chen Q."/>
            <person name="Zhang J."/>
            <person name="Huang C."/>
        </authorList>
    </citation>
    <scope>NUCLEOTIDE SEQUENCE [LARGE SCALE GENOMIC DNA]</scope>
    <source>
        <strain evidence="1">CCMSSC00406</strain>
    </source>
</reference>
<sequence>MCLKKTTPLARRDLVLGAYRVVSSEQVRFLGIWLDRELRWNQQGAAALAKGRDWISRFVRLARPSFGITAKYAGQLYKSIAVPRILYGAEIYLTPPKRQATERQKARGIRVQRTIVGRLASAQRKAMLMVTGGMSTTATDVLEVLTGFLPFHLVVERHRFKAALRLATLPEGHPLFPHVRRAAAVDVRKFRSPVHALMNDFKRDIRGVETVQTTRWDATWRSKLKIEIAGTREEAKRRESADKTRVKIYTDGSGYKGQIGAAAVMMRDGRQVGRLKMNLGSDKECIVYNGECAAIILAMELIRRQTGLAEASIYVDNQAAIIAMGSRKAVPGSYLLDYAHEVYKAARRRNAGIKVTICWVPGHEDVEGNERADTAAKEAAEGRVSAREKLPGILQGDAAIKKSKSALLQAFGGRLKNRAQRGWRLSERYGRMAELGMKKTSKAHQNALAGMSRQHASVITQLITGHAPLNKHLHRIGGVPSPMCSACGIYEETVAHYLAKCTAHRAARERLRARIGPAAMDANRALASTKHYPALLEYVARTRRIAWT</sequence>
<keyword evidence="2" id="KW-1185">Reference proteome</keyword>
<evidence type="ECO:0000313" key="1">
    <source>
        <dbReference type="EMBL" id="KAG9220041.1"/>
    </source>
</evidence>
<evidence type="ECO:0000313" key="2">
    <source>
        <dbReference type="Proteomes" id="UP000824881"/>
    </source>
</evidence>
<dbReference type="EMBL" id="WQMT02000008">
    <property type="protein sequence ID" value="KAG9220041.1"/>
    <property type="molecule type" value="Genomic_DNA"/>
</dbReference>
<proteinExistence type="predicted"/>
<accession>A0ACB7ISK0</accession>
<comment type="caution">
    <text evidence="1">The sequence shown here is derived from an EMBL/GenBank/DDBJ whole genome shotgun (WGS) entry which is preliminary data.</text>
</comment>
<gene>
    <name evidence="1" type="ORF">CCMSSC00406_0007901</name>
</gene>
<name>A0ACB7ISK0_PLECO</name>
<organism evidence="1 2">
    <name type="scientific">Pleurotus cornucopiae</name>
    <name type="common">Cornucopia mushroom</name>
    <dbReference type="NCBI Taxonomy" id="5321"/>
    <lineage>
        <taxon>Eukaryota</taxon>
        <taxon>Fungi</taxon>
        <taxon>Dikarya</taxon>
        <taxon>Basidiomycota</taxon>
        <taxon>Agaricomycotina</taxon>
        <taxon>Agaricomycetes</taxon>
        <taxon>Agaricomycetidae</taxon>
        <taxon>Agaricales</taxon>
        <taxon>Pleurotineae</taxon>
        <taxon>Pleurotaceae</taxon>
        <taxon>Pleurotus</taxon>
    </lineage>
</organism>